<sequence>MFKLFRYDKNIRTEVLPIQGLYTVQELGEYEFIFDSVIRLESLRNIFLEDIPIDKGLYNINENKVRSNKSRFFQDYFGYASLKIGNEIVKFNIQIEKLKISEIEDILLFLWRSENKIFHNFLSKSTLNSGIDKNGTEFGLTSKYLIFVSHFHEVFKKLLIQFQNAPQYVLRNEKIEIEYSPEATSPESINWICSNLDRIKFDYLFQNYPNSILIGNNYGHLDKIQSEVKVRSYEVYENEIILGAFIDIIIKLKSLKKYILSNVNIEKYSDSRYADFRDLKKIPLIKLFEDSASIEKKISSLYSKFQKVFPNAKPKREKAKLTPVFSSRWHYLTAFKTIEQSKNLKLSLEGELQLLNIRKLSQLYEAYNLHSIIDIFNEKLNLSNFTIETSSDRVDGIVNRLIYKNSVCSINIYYELKYPNSHFVDLTRIDNSIGNYYNPDYIIEFDNNIFKSYYIIDSKYTHYTTLKNSYLNEAIFKYILNTGLIDESYKKINHLILLYPGHINEDYVGSKFHNPQISLIISKPKDDEYFKNLLKNIIVKETPVHLLKISQETVLNG</sequence>
<accession>A0A4U6CPB2</accession>
<dbReference type="AlphaFoldDB" id="A0A4U6CPB2"/>
<name>A0A4U6CPB2_9BACT</name>
<dbReference type="RefSeq" id="WP_137344239.1">
    <property type="nucleotide sequence ID" value="NZ_BSQH01000027.1"/>
</dbReference>
<dbReference type="OrthoDB" id="1418052at2"/>
<dbReference type="EMBL" id="SZVO01000025">
    <property type="protein sequence ID" value="TKT86282.1"/>
    <property type="molecule type" value="Genomic_DNA"/>
</dbReference>
<proteinExistence type="predicted"/>
<reference evidence="1 2" key="1">
    <citation type="submission" date="2019-05" db="EMBL/GenBank/DDBJ databases">
        <title>Dyadobacter AR-3-8 sp. nov., isolated from arctic soil.</title>
        <authorList>
            <person name="Chaudhary D.K."/>
        </authorList>
    </citation>
    <scope>NUCLEOTIDE SEQUENCE [LARGE SCALE GENOMIC DNA]</scope>
    <source>
        <strain evidence="1 2">AR-3-8</strain>
    </source>
</reference>
<evidence type="ECO:0000313" key="1">
    <source>
        <dbReference type="EMBL" id="TKT86282.1"/>
    </source>
</evidence>
<protein>
    <recommendedName>
        <fullName evidence="3">DUF2357 domain-containing protein</fullName>
    </recommendedName>
</protein>
<keyword evidence="2" id="KW-1185">Reference proteome</keyword>
<evidence type="ECO:0000313" key="2">
    <source>
        <dbReference type="Proteomes" id="UP000304900"/>
    </source>
</evidence>
<evidence type="ECO:0008006" key="3">
    <source>
        <dbReference type="Google" id="ProtNLM"/>
    </source>
</evidence>
<organism evidence="1 2">
    <name type="scientific">Dyadobacter frigoris</name>
    <dbReference type="NCBI Taxonomy" id="2576211"/>
    <lineage>
        <taxon>Bacteria</taxon>
        <taxon>Pseudomonadati</taxon>
        <taxon>Bacteroidota</taxon>
        <taxon>Cytophagia</taxon>
        <taxon>Cytophagales</taxon>
        <taxon>Spirosomataceae</taxon>
        <taxon>Dyadobacter</taxon>
    </lineage>
</organism>
<comment type="caution">
    <text evidence="1">The sequence shown here is derived from an EMBL/GenBank/DDBJ whole genome shotgun (WGS) entry which is preliminary data.</text>
</comment>
<gene>
    <name evidence="1" type="ORF">FDK13_32745</name>
</gene>
<dbReference type="Proteomes" id="UP000304900">
    <property type="component" value="Unassembled WGS sequence"/>
</dbReference>